<dbReference type="EMBL" id="GBRH01264930">
    <property type="protein sequence ID" value="JAD32965.1"/>
    <property type="molecule type" value="Transcribed_RNA"/>
</dbReference>
<keyword evidence="1" id="KW-1133">Transmembrane helix</keyword>
<keyword evidence="1" id="KW-0472">Membrane</keyword>
<feature type="transmembrane region" description="Helical" evidence="1">
    <location>
        <begin position="100"/>
        <end position="117"/>
    </location>
</feature>
<reference evidence="2" key="2">
    <citation type="journal article" date="2015" name="Data Brief">
        <title>Shoot transcriptome of the giant reed, Arundo donax.</title>
        <authorList>
            <person name="Barrero R.A."/>
            <person name="Guerrero F.D."/>
            <person name="Moolhuijzen P."/>
            <person name="Goolsby J.A."/>
            <person name="Tidwell J."/>
            <person name="Bellgard S.E."/>
            <person name="Bellgard M.I."/>
        </authorList>
    </citation>
    <scope>NUCLEOTIDE SEQUENCE</scope>
    <source>
        <tissue evidence="2">Shoot tissue taken approximately 20 cm above the soil surface</tissue>
    </source>
</reference>
<evidence type="ECO:0000256" key="1">
    <source>
        <dbReference type="SAM" id="Phobius"/>
    </source>
</evidence>
<proteinExistence type="predicted"/>
<dbReference type="AlphaFoldDB" id="A0A0A8Z883"/>
<accession>A0A0A8Z883</accession>
<reference evidence="2" key="1">
    <citation type="submission" date="2014-09" db="EMBL/GenBank/DDBJ databases">
        <authorList>
            <person name="Magalhaes I.L.F."/>
            <person name="Oliveira U."/>
            <person name="Santos F.R."/>
            <person name="Vidigal T.H.D.A."/>
            <person name="Brescovit A.D."/>
            <person name="Santos A.J."/>
        </authorList>
    </citation>
    <scope>NUCLEOTIDE SEQUENCE</scope>
    <source>
        <tissue evidence="2">Shoot tissue taken approximately 20 cm above the soil surface</tissue>
    </source>
</reference>
<sequence>MEGRPQRHQIGTHGGASSAAMAVPEAYTLLPEARCTTSASHRRRRRAFHPNLQSCSYFQLFSSSFFDQIHLILAVIFTPNLWCCPNSDLYLPEKNMISEFYILFLFGIFMFARWTIFCCDPI</sequence>
<name>A0A0A8Z883_ARUDO</name>
<evidence type="ECO:0000313" key="2">
    <source>
        <dbReference type="EMBL" id="JAD32965.1"/>
    </source>
</evidence>
<protein>
    <submittedName>
        <fullName evidence="2">Uncharacterized protein</fullName>
    </submittedName>
</protein>
<keyword evidence="1" id="KW-0812">Transmembrane</keyword>
<organism evidence="2">
    <name type="scientific">Arundo donax</name>
    <name type="common">Giant reed</name>
    <name type="synonym">Donax arundinaceus</name>
    <dbReference type="NCBI Taxonomy" id="35708"/>
    <lineage>
        <taxon>Eukaryota</taxon>
        <taxon>Viridiplantae</taxon>
        <taxon>Streptophyta</taxon>
        <taxon>Embryophyta</taxon>
        <taxon>Tracheophyta</taxon>
        <taxon>Spermatophyta</taxon>
        <taxon>Magnoliopsida</taxon>
        <taxon>Liliopsida</taxon>
        <taxon>Poales</taxon>
        <taxon>Poaceae</taxon>
        <taxon>PACMAD clade</taxon>
        <taxon>Arundinoideae</taxon>
        <taxon>Arundineae</taxon>
        <taxon>Arundo</taxon>
    </lineage>
</organism>